<gene>
    <name evidence="2" type="ORF">PECAL_4P24650</name>
</gene>
<feature type="compositionally biased region" description="Basic residues" evidence="1">
    <location>
        <begin position="162"/>
        <end position="181"/>
    </location>
</feature>
<dbReference type="Proteomes" id="UP000789595">
    <property type="component" value="Unassembled WGS sequence"/>
</dbReference>
<evidence type="ECO:0000313" key="3">
    <source>
        <dbReference type="Proteomes" id="UP000789595"/>
    </source>
</evidence>
<organism evidence="2 3">
    <name type="scientific">Pelagomonas calceolata</name>
    <dbReference type="NCBI Taxonomy" id="35677"/>
    <lineage>
        <taxon>Eukaryota</taxon>
        <taxon>Sar</taxon>
        <taxon>Stramenopiles</taxon>
        <taxon>Ochrophyta</taxon>
        <taxon>Pelagophyceae</taxon>
        <taxon>Pelagomonadales</taxon>
        <taxon>Pelagomonadaceae</taxon>
        <taxon>Pelagomonas</taxon>
    </lineage>
</organism>
<protein>
    <submittedName>
        <fullName evidence="2">Uncharacterized protein</fullName>
    </submittedName>
</protein>
<feature type="compositionally biased region" description="Low complexity" evidence="1">
    <location>
        <begin position="11"/>
        <end position="22"/>
    </location>
</feature>
<accession>A0A8J2WZW7</accession>
<feature type="region of interest" description="Disordered" evidence="1">
    <location>
        <begin position="162"/>
        <end position="194"/>
    </location>
</feature>
<name>A0A8J2WZW7_9STRA</name>
<feature type="non-terminal residue" evidence="2">
    <location>
        <position position="1"/>
    </location>
</feature>
<proteinExistence type="predicted"/>
<feature type="compositionally biased region" description="Gly residues" evidence="1">
    <location>
        <begin position="1"/>
        <end position="10"/>
    </location>
</feature>
<reference evidence="2" key="1">
    <citation type="submission" date="2021-11" db="EMBL/GenBank/DDBJ databases">
        <authorList>
            <consortium name="Genoscope - CEA"/>
            <person name="William W."/>
        </authorList>
    </citation>
    <scope>NUCLEOTIDE SEQUENCE</scope>
</reference>
<feature type="region of interest" description="Disordered" evidence="1">
    <location>
        <begin position="1"/>
        <end position="71"/>
    </location>
</feature>
<evidence type="ECO:0000256" key="1">
    <source>
        <dbReference type="SAM" id="MobiDB-lite"/>
    </source>
</evidence>
<feature type="compositionally biased region" description="Basic and acidic residues" evidence="1">
    <location>
        <begin position="36"/>
        <end position="60"/>
    </location>
</feature>
<dbReference type="AlphaFoldDB" id="A0A8J2WZW7"/>
<comment type="caution">
    <text evidence="2">The sequence shown here is derived from an EMBL/GenBank/DDBJ whole genome shotgun (WGS) entry which is preliminary data.</text>
</comment>
<dbReference type="EMBL" id="CAKKNE010000004">
    <property type="protein sequence ID" value="CAH0375142.1"/>
    <property type="molecule type" value="Genomic_DNA"/>
</dbReference>
<evidence type="ECO:0000313" key="2">
    <source>
        <dbReference type="EMBL" id="CAH0375142.1"/>
    </source>
</evidence>
<sequence length="295" mass="30538">GANYQGGGGACSASKSKAGTGSARRRWRATATARSSGEKEGDERQEADGAGRGGVDDGRRRGVRAVRGQPLGRQAAPRIRCAVGLGYERDAVVAGGVFSGRLDGVAEQKVGRAAARGPRQVRRAATTGERVAVHEGAAGAVRGRVRDAVLVVVAEAFGGRRRRQLRGRRRSRRRQKVRTLKGHPDGRLGAPGGAPRVRGAVGLGHERDAVPLGGVFVAVGPDGVAVEEAGRAAARGPRQVRRAATLTERVAVLESAAGIGRGGVRHAVAVEVRGPGCPEAQQKGNGLHLGYVQQK</sequence>
<keyword evidence="3" id="KW-1185">Reference proteome</keyword>